<organism evidence="1 2">
    <name type="scientific">Culicoidibacter larvae</name>
    <dbReference type="NCBI Taxonomy" id="2579976"/>
    <lineage>
        <taxon>Bacteria</taxon>
        <taxon>Bacillati</taxon>
        <taxon>Bacillota</taxon>
        <taxon>Culicoidibacteria</taxon>
        <taxon>Culicoidibacterales</taxon>
        <taxon>Culicoidibacteraceae</taxon>
        <taxon>Culicoidibacter</taxon>
    </lineage>
</organism>
<proteinExistence type="predicted"/>
<keyword evidence="2" id="KW-1185">Reference proteome</keyword>
<evidence type="ECO:0000313" key="2">
    <source>
        <dbReference type="Proteomes" id="UP000306912"/>
    </source>
</evidence>
<dbReference type="AlphaFoldDB" id="A0A5R8Q8B8"/>
<evidence type="ECO:0000313" key="1">
    <source>
        <dbReference type="EMBL" id="TLG71406.1"/>
    </source>
</evidence>
<dbReference type="RefSeq" id="WP_138192326.1">
    <property type="nucleotide sequence ID" value="NZ_VBWP01000012.1"/>
</dbReference>
<gene>
    <name evidence="1" type="ORF">FEZ08_10960</name>
</gene>
<comment type="caution">
    <text evidence="1">The sequence shown here is derived from an EMBL/GenBank/DDBJ whole genome shotgun (WGS) entry which is preliminary data.</text>
</comment>
<sequence>MKADPQNLYDLYISNIYVGVADITKHFTKRDGNPPSKSTARNYLNRVREYADSVEENVSESFPWALVPVDWVLKYEKVTVMQLRKIINTKNATTGGNQ</sequence>
<protein>
    <submittedName>
        <fullName evidence="1">Uncharacterized protein</fullName>
    </submittedName>
</protein>
<dbReference type="EMBL" id="VBWP01000012">
    <property type="protein sequence ID" value="TLG71406.1"/>
    <property type="molecule type" value="Genomic_DNA"/>
</dbReference>
<accession>A0A5R8Q8B8</accession>
<name>A0A5R8Q8B8_9FIRM</name>
<reference evidence="1 2" key="1">
    <citation type="submission" date="2019-05" db="EMBL/GenBank/DDBJ databases">
        <title>Culicoidintestinum kansasii gen. nov., sp. nov. from the gastrointestinal tract of the biting midge, Culicoides sonorensis.</title>
        <authorList>
            <person name="Neupane S."/>
            <person name="Ghosh A."/>
            <person name="Gunther S."/>
            <person name="Martin K."/>
            <person name="Zurek L."/>
        </authorList>
    </citation>
    <scope>NUCLEOTIDE SEQUENCE [LARGE SCALE GENOMIC DNA]</scope>
    <source>
        <strain evidence="1 2">CS-1</strain>
    </source>
</reference>
<dbReference type="InParanoid" id="A0A5R8Q8B8"/>
<dbReference type="Proteomes" id="UP000306912">
    <property type="component" value="Unassembled WGS sequence"/>
</dbReference>